<dbReference type="PANTHER" id="PTHR32309">
    <property type="entry name" value="TYROSINE-PROTEIN KINASE"/>
    <property type="match status" value="1"/>
</dbReference>
<evidence type="ECO:0000256" key="4">
    <source>
        <dbReference type="ARBA" id="ARBA00022692"/>
    </source>
</evidence>
<dbReference type="RefSeq" id="WP_114045675.1">
    <property type="nucleotide sequence ID" value="NZ_CP025198.1"/>
</dbReference>
<evidence type="ECO:0000256" key="7">
    <source>
        <dbReference type="ARBA" id="ARBA00022989"/>
    </source>
</evidence>
<keyword evidence="7" id="KW-1133">Transmembrane helix</keyword>
<gene>
    <name evidence="12" type="primary">ywqD_2</name>
    <name evidence="12" type="ORF">JS278_02727</name>
</gene>
<keyword evidence="3" id="KW-1003">Cell membrane</keyword>
<keyword evidence="6" id="KW-0067">ATP-binding</keyword>
<evidence type="ECO:0000256" key="3">
    <source>
        <dbReference type="ARBA" id="ARBA00022475"/>
    </source>
</evidence>
<feature type="domain" description="CobQ/CobB/MinD/ParA nucleotide binding" evidence="10">
    <location>
        <begin position="265"/>
        <end position="433"/>
    </location>
</feature>
<reference evidence="12 13" key="1">
    <citation type="submission" date="2017-12" db="EMBL/GenBank/DDBJ databases">
        <title>The whole genome sequence of the Acidipropionibacterium virtanenii sp. nov. type strain JS278.</title>
        <authorList>
            <person name="Laine P."/>
            <person name="Deptula P."/>
            <person name="Varmanen P."/>
            <person name="Auvinen P."/>
        </authorList>
    </citation>
    <scope>NUCLEOTIDE SEQUENCE [LARGE SCALE GENOMIC DNA]</scope>
    <source>
        <strain evidence="12 13">JS278</strain>
    </source>
</reference>
<evidence type="ECO:0000256" key="6">
    <source>
        <dbReference type="ARBA" id="ARBA00022840"/>
    </source>
</evidence>
<dbReference type="Gene3D" id="3.40.50.300">
    <property type="entry name" value="P-loop containing nucleotide triphosphate hydrolases"/>
    <property type="match status" value="1"/>
</dbReference>
<dbReference type="OrthoDB" id="9812433at2"/>
<keyword evidence="12" id="KW-0808">Transferase</keyword>
<feature type="region of interest" description="Disordered" evidence="9">
    <location>
        <begin position="450"/>
        <end position="522"/>
    </location>
</feature>
<comment type="similarity">
    <text evidence="2">Belongs to the CpsC/CapA family.</text>
</comment>
<keyword evidence="12" id="KW-0418">Kinase</keyword>
<dbReference type="CDD" id="cd05387">
    <property type="entry name" value="BY-kinase"/>
    <property type="match status" value="1"/>
</dbReference>
<keyword evidence="5" id="KW-0547">Nucleotide-binding</keyword>
<evidence type="ECO:0000259" key="11">
    <source>
        <dbReference type="Pfam" id="PF02706"/>
    </source>
</evidence>
<dbReference type="SUPFAM" id="SSF52540">
    <property type="entry name" value="P-loop containing nucleoside triphosphate hydrolases"/>
    <property type="match status" value="1"/>
</dbReference>
<feature type="domain" description="Polysaccharide chain length determinant N-terminal" evidence="11">
    <location>
        <begin position="3"/>
        <end position="95"/>
    </location>
</feature>
<dbReference type="GO" id="GO:0004715">
    <property type="term" value="F:non-membrane spanning protein tyrosine kinase activity"/>
    <property type="evidence" value="ECO:0007669"/>
    <property type="project" value="UniProtKB-EC"/>
</dbReference>
<evidence type="ECO:0000259" key="10">
    <source>
        <dbReference type="Pfam" id="PF01656"/>
    </source>
</evidence>
<evidence type="ECO:0000256" key="5">
    <source>
        <dbReference type="ARBA" id="ARBA00022741"/>
    </source>
</evidence>
<dbReference type="Proteomes" id="UP000251995">
    <property type="component" value="Chromosome"/>
</dbReference>
<dbReference type="InterPro" id="IPR005702">
    <property type="entry name" value="Wzc-like_C"/>
</dbReference>
<dbReference type="EMBL" id="CP025198">
    <property type="protein sequence ID" value="AXE39862.1"/>
    <property type="molecule type" value="Genomic_DNA"/>
</dbReference>
<evidence type="ECO:0000313" key="12">
    <source>
        <dbReference type="EMBL" id="AXE39862.1"/>
    </source>
</evidence>
<dbReference type="EC" id="2.7.10.2" evidence="12"/>
<comment type="subcellular location">
    <subcellularLocation>
        <location evidence="1">Cell membrane</location>
        <topology evidence="1">Multi-pass membrane protein</topology>
    </subcellularLocation>
</comment>
<dbReference type="InterPro" id="IPR027417">
    <property type="entry name" value="P-loop_NTPase"/>
</dbReference>
<feature type="compositionally biased region" description="Basic and acidic residues" evidence="9">
    <location>
        <begin position="469"/>
        <end position="479"/>
    </location>
</feature>
<evidence type="ECO:0000256" key="9">
    <source>
        <dbReference type="SAM" id="MobiDB-lite"/>
    </source>
</evidence>
<accession>A0A344UX64</accession>
<keyword evidence="8" id="KW-0472">Membrane</keyword>
<dbReference type="KEGG" id="acij:JS278_02727"/>
<dbReference type="NCBIfam" id="TIGR01007">
    <property type="entry name" value="eps_fam"/>
    <property type="match status" value="1"/>
</dbReference>
<dbReference type="GO" id="GO:0005524">
    <property type="term" value="F:ATP binding"/>
    <property type="evidence" value="ECO:0007669"/>
    <property type="project" value="UniProtKB-KW"/>
</dbReference>
<organism evidence="12 13">
    <name type="scientific">Acidipropionibacterium virtanenii</name>
    <dbReference type="NCBI Taxonomy" id="2057246"/>
    <lineage>
        <taxon>Bacteria</taxon>
        <taxon>Bacillati</taxon>
        <taxon>Actinomycetota</taxon>
        <taxon>Actinomycetes</taxon>
        <taxon>Propionibacteriales</taxon>
        <taxon>Propionibacteriaceae</taxon>
        <taxon>Acidipropionibacterium</taxon>
    </lineage>
</organism>
<dbReference type="Pfam" id="PF01656">
    <property type="entry name" value="CbiA"/>
    <property type="match status" value="1"/>
</dbReference>
<sequence length="522" mass="55714">MTLRDFLRLTRRRLGTIIASTLLGAAAAAGLLVLLPTHYTSQATAYVRVSVPKSASGSTDSNVYFNASQLAAQKVKAFVPLFTSESVAQAVITQLNLSVSPTELAADLSASNAANSLTINVTATGDSPERSRQIADAVVNQAAVQVRRLEGASSPVQVVMMAPASLSQVEKSPSPLKYMAAGVLAGLLLGYAFAFTRQHFDTRLRTAADITDRFEVPILAVLPQSKSIARTEAAADSDFQSAESVRKLRTNLRYANVDKQARVILVTSPLQGDGKSSVAANLAKVMAAAGDDVVLIDADLRRPSVADTYSLRGPLGLLQVLVGSVDIENTIRHGLSVLPAFETPPNPSELLGSDRMAELVRYLSRDRVVVLDAPPVLPVTDAVVLAHLADSVVVVASAGHTRAEQLDQTLEAIEHGEGAVAGVVLNRAASSRLARMRYGDAEYNYAYSQSEYARQGRPTPPSSTPRPQSHSEELSETRRMPVISSDDEEAFSHAAAQPVQRTVAARHPASHRLKRAESEDLL</sequence>
<keyword evidence="13" id="KW-1185">Reference proteome</keyword>
<dbReference type="AlphaFoldDB" id="A0A344UX64"/>
<dbReference type="Pfam" id="PF02706">
    <property type="entry name" value="Wzz"/>
    <property type="match status" value="1"/>
</dbReference>
<evidence type="ECO:0000313" key="13">
    <source>
        <dbReference type="Proteomes" id="UP000251995"/>
    </source>
</evidence>
<dbReference type="InterPro" id="IPR003856">
    <property type="entry name" value="LPS_length_determ_N"/>
</dbReference>
<evidence type="ECO:0000256" key="2">
    <source>
        <dbReference type="ARBA" id="ARBA00006683"/>
    </source>
</evidence>
<protein>
    <submittedName>
        <fullName evidence="12">Tyrosine-protein kinase YwqD</fullName>
        <ecNumber evidence="12">2.7.10.2</ecNumber>
    </submittedName>
</protein>
<evidence type="ECO:0000256" key="1">
    <source>
        <dbReference type="ARBA" id="ARBA00004651"/>
    </source>
</evidence>
<dbReference type="InterPro" id="IPR050445">
    <property type="entry name" value="Bact_polysacc_biosynth/exp"/>
</dbReference>
<dbReference type="PANTHER" id="PTHR32309:SF13">
    <property type="entry name" value="FERRIC ENTEROBACTIN TRANSPORT PROTEIN FEPE"/>
    <property type="match status" value="1"/>
</dbReference>
<dbReference type="GO" id="GO:0005886">
    <property type="term" value="C:plasma membrane"/>
    <property type="evidence" value="ECO:0007669"/>
    <property type="project" value="UniProtKB-SubCell"/>
</dbReference>
<dbReference type="InterPro" id="IPR002586">
    <property type="entry name" value="CobQ/CobB/MinD/ParA_Nub-bd_dom"/>
</dbReference>
<evidence type="ECO:0000256" key="8">
    <source>
        <dbReference type="ARBA" id="ARBA00023136"/>
    </source>
</evidence>
<name>A0A344UX64_9ACTN</name>
<proteinExistence type="inferred from homology"/>
<keyword evidence="4" id="KW-0812">Transmembrane</keyword>